<keyword evidence="4" id="KW-1185">Reference proteome</keyword>
<protein>
    <recommendedName>
        <fullName evidence="2">SLH domain-containing protein</fullName>
    </recommendedName>
</protein>
<dbReference type="Pfam" id="PF00432">
    <property type="entry name" value="Prenyltrans"/>
    <property type="match status" value="2"/>
</dbReference>
<feature type="domain" description="SLH" evidence="2">
    <location>
        <begin position="1631"/>
        <end position="1694"/>
    </location>
</feature>
<dbReference type="InterPro" id="IPR001330">
    <property type="entry name" value="Prenyltrans"/>
</dbReference>
<dbReference type="InterPro" id="IPR001119">
    <property type="entry name" value="SLH_dom"/>
</dbReference>
<feature type="domain" description="SLH" evidence="2">
    <location>
        <begin position="1567"/>
        <end position="1630"/>
    </location>
</feature>
<gene>
    <name evidence="3" type="ORF">BSK56_09605</name>
</gene>
<keyword evidence="1" id="KW-0677">Repeat</keyword>
<dbReference type="CDD" id="cd00688">
    <property type="entry name" value="ISOPREN_C2_like"/>
    <property type="match status" value="1"/>
</dbReference>
<dbReference type="Pfam" id="PF00395">
    <property type="entry name" value="SLH"/>
    <property type="match status" value="3"/>
</dbReference>
<organism evidence="3 4">
    <name type="scientific">Paenibacillus borealis</name>
    <dbReference type="NCBI Taxonomy" id="160799"/>
    <lineage>
        <taxon>Bacteria</taxon>
        <taxon>Bacillati</taxon>
        <taxon>Bacillota</taxon>
        <taxon>Bacilli</taxon>
        <taxon>Bacillales</taxon>
        <taxon>Paenibacillaceae</taxon>
        <taxon>Paenibacillus</taxon>
    </lineage>
</organism>
<dbReference type="InterPro" id="IPR051588">
    <property type="entry name" value="Cobalamin_Transport"/>
</dbReference>
<dbReference type="Pfam" id="PF14478">
    <property type="entry name" value="DUF4430"/>
    <property type="match status" value="1"/>
</dbReference>
<comment type="caution">
    <text evidence="3">The sequence shown here is derived from an EMBL/GenBank/DDBJ whole genome shotgun (WGS) entry which is preliminary data.</text>
</comment>
<name>A0ABX3HGF6_PAEBO</name>
<evidence type="ECO:0000313" key="4">
    <source>
        <dbReference type="Proteomes" id="UP000187412"/>
    </source>
</evidence>
<dbReference type="SUPFAM" id="SSF48239">
    <property type="entry name" value="Terpenoid cyclases/Protein prenyltransferases"/>
    <property type="match status" value="2"/>
</dbReference>
<dbReference type="Proteomes" id="UP000187412">
    <property type="component" value="Unassembled WGS sequence"/>
</dbReference>
<dbReference type="PANTHER" id="PTHR10559:SF18">
    <property type="entry name" value="TRANSCOBALAMIN II"/>
    <property type="match status" value="1"/>
</dbReference>
<accession>A0ABX3HGF6</accession>
<dbReference type="Gene3D" id="2.170.130.30">
    <property type="match status" value="3"/>
</dbReference>
<sequence>MKTLLSTKSFMLGLALLLVISILGTALVPSGQVFAGAVAATASGGTESVTAAVYAAAESGAEPAAAALTAKQQITVAGATYAAAEYMLSSGVTSEWQAVGLAQAGYKVPESYVRLLEQKVRTANGSFAAVTDYARIVLAVQAVGADPANFAGNGSEPGFNLVERIYNSDKMSGQTLNNPVYALLALDSGNYTIGADAKWSKAALLSEILSKQNADGGFALTSGASEPDMTAMALTALAAHKSDPVVATAGQKAVAWLSAAQDSNGGFGGSSESAAQVIIGLASFGVDPEGAEFTKGEADLISRLLSFSVEGGGFAHNQGGNVNAFATEQGLQALVAYTLYSGGGNGKLYDFTKPAVPNPLVYVPLVIEGPQNTLGEGMAYAGNVLEVLEKVAAQKGLPIKNESGSYVTGIGGIQAGIYGGWDGWKYAVSRDGAWIDPDVGMKDFKLKEADRVLVYYAGNDTQLVNSLTLSASQPGEEEPFSVTVTQIKWVWDNATNISSPVTSSASGVEVAVGDRKATTGEDGKAVFAEGVPAGDYTLTVTGYVADNAPTIAKYSQAVKVISKNVPVHLSVEGPEGPVAEGALQASNALAALKKLTASGNIPLEITESSYGSYVSGINGIKNGTHDGYWNFLVSRGGKWIYPSEGMGDFKLQVQDKVLVYFAGANTKVVNSVAVSPPQPKPGETFKVTVTGVEWVWNNTTFASEPVVSPAAGVKVTIGGKTVTTDSQGVAVFEGGLSGKIYTLAVTGYVAEATPNIARYTDSLKVAPGNVTSYLSIEGPQGPVAEGTLEAYNAFDALQQLAGANNIPLKVTESSFGIFVGGINGIDNGAYNNQGYWAFAVSRGGAWIYPDVGLNDYILQTSDKVLVYYAGENTQVVDSVQISPAQPKQGEAFTAKVTQKKWVWNNDTYTSDPVTSPAAGVQVTVGDKTITANEQGLATFEGGLPAKTYTLAVTGYVEGGTPKIARYTQPLTVTASVEVPETASATLTVIGDTTKGTILAGTKMTLNEGETAYSLLIRQLGSKVVSGGSGDSVYIKAIDGLAERDRGEKSGWMYSVNGVYPDYSSGSYKLSSGDAVAWRYTLNGGDDLKGSAGGSSGTGGAAAGTGGSTVNVDITPDNTLPLNQVGQTTAVSNLSTKMTPAAAAALKQKLAANVAVFEQEVTPGAAATLQDSGGEVKLQLPAGSVSGNVKISVRETNSERAELVSGLYDFKPDGTKFVKPVDLSITVPVTAVNPANLALAWLDESTGRWIPVPAALDAQSGLITGKVSHFTAFAVVDRSKWEPQQQQLKSDIAATAKAITAAEEISDWQAIGLARSGHTVPAAYLNGVKEQLAANKGEFRKVTDYERLALAVAAAGGDPQNIGGYNLIEKIYNNDHMVSQGSNGLIFALIALDSGSYAVPANAQWTKERLIKSILELQSKDGGFPLTAGSTDDVDITAMAVTALSSHNDQAEVKAAADKAIAWLSQQQLEGGGFKLSGAENSESTAQVIIALSAAGVGPNDSRFIKAKGGLLSHLASFRQSTGGYAHSAGQPENSLATEQALLALAAYNRFLTGEAKLFSISPAASGSVSFADESKISSWALDSVHKAYEQKLMEGVSGSSLIFAPKQNITRAEFAALLLRLTDQTPAAASAAPVFSDVKAGTWYYGAVLKAKELGWVGGVTDTTFNPNGWITREDMAVMISRAFKLENGSAASAQTAKFTDGRRISSYALSAVHAVTESGYMTGFNGGFDPSSAVTREMAAVVAVRLP</sequence>
<evidence type="ECO:0000259" key="2">
    <source>
        <dbReference type="PROSITE" id="PS51272"/>
    </source>
</evidence>
<feature type="domain" description="SLH" evidence="2">
    <location>
        <begin position="1696"/>
        <end position="1748"/>
    </location>
</feature>
<dbReference type="PANTHER" id="PTHR10559">
    <property type="entry name" value="TRANSCOBALAMIN-1/GASTRIC INTRINSIC FACTOR"/>
    <property type="match status" value="1"/>
</dbReference>
<dbReference type="PROSITE" id="PS51272">
    <property type="entry name" value="SLH"/>
    <property type="match status" value="3"/>
</dbReference>
<evidence type="ECO:0000313" key="3">
    <source>
        <dbReference type="EMBL" id="OMD49078.1"/>
    </source>
</evidence>
<dbReference type="InterPro" id="IPR027954">
    <property type="entry name" value="Transcobalamin-like_C"/>
</dbReference>
<proteinExistence type="predicted"/>
<dbReference type="EMBL" id="MPTB01000010">
    <property type="protein sequence ID" value="OMD49078.1"/>
    <property type="molecule type" value="Genomic_DNA"/>
</dbReference>
<reference evidence="3 4" key="1">
    <citation type="submission" date="2016-10" db="EMBL/GenBank/DDBJ databases">
        <title>Paenibacillus species isolates.</title>
        <authorList>
            <person name="Beno S.M."/>
        </authorList>
    </citation>
    <scope>NUCLEOTIDE SEQUENCE [LARGE SCALE GENOMIC DNA]</scope>
    <source>
        <strain evidence="3 4">FSL H7-0744</strain>
    </source>
</reference>
<dbReference type="Gene3D" id="1.50.10.20">
    <property type="match status" value="2"/>
</dbReference>
<evidence type="ECO:0000256" key="1">
    <source>
        <dbReference type="ARBA" id="ARBA00022737"/>
    </source>
</evidence>
<dbReference type="InterPro" id="IPR008930">
    <property type="entry name" value="Terpenoid_cyclase/PrenylTrfase"/>
</dbReference>